<dbReference type="OrthoDB" id="3263038at2759"/>
<sequence>MKTSWESRVCDAKANLIKFLDEDEEIVENICNVGGEGYLNFVNTLIKGPAVQGLLLETDALIKSLKRQYQYRTSCNTSWNTNSNNPNLTKQDVALSAEPAPTAITMANCPEPKLPASTAVTPYRPPTQMNKSSGVQSGQASFAEEDNRFAYFAYTEDHDINNNVDNRLANGNMDDLEGLLEELIEIPFRPFNIASLASSENLWVNVQEGLLDDGDEIDKPVLDGNSNHYDSFSSNKLYVPSEDLLLADHSCCNTKEESIVLDSGCSWHMSPNLS</sequence>
<keyword evidence="2" id="KW-1185">Reference proteome</keyword>
<dbReference type="Proteomes" id="UP001150266">
    <property type="component" value="Unassembled WGS sequence"/>
</dbReference>
<dbReference type="AlphaFoldDB" id="A0A9W9DY80"/>
<accession>A0A9W9DY80</accession>
<dbReference type="EMBL" id="JAOTPV010000001">
    <property type="protein sequence ID" value="KAJ4490990.1"/>
    <property type="molecule type" value="Genomic_DNA"/>
</dbReference>
<protein>
    <submittedName>
        <fullName evidence="1">Uncharacterized protein</fullName>
    </submittedName>
</protein>
<proteinExistence type="predicted"/>
<reference evidence="1" key="1">
    <citation type="submission" date="2022-08" db="EMBL/GenBank/DDBJ databases">
        <title>A Global Phylogenomic Analysis of the Shiitake Genus Lentinula.</title>
        <authorList>
            <consortium name="DOE Joint Genome Institute"/>
            <person name="Sierra-Patev S."/>
            <person name="Min B."/>
            <person name="Naranjo-Ortiz M."/>
            <person name="Looney B."/>
            <person name="Konkel Z."/>
            <person name="Slot J.C."/>
            <person name="Sakamoto Y."/>
            <person name="Steenwyk J.L."/>
            <person name="Rokas A."/>
            <person name="Carro J."/>
            <person name="Camarero S."/>
            <person name="Ferreira P."/>
            <person name="Molpeceres G."/>
            <person name="Ruiz-Duenas F.J."/>
            <person name="Serrano A."/>
            <person name="Henrissat B."/>
            <person name="Drula E."/>
            <person name="Hughes K.W."/>
            <person name="Mata J.L."/>
            <person name="Ishikawa N.K."/>
            <person name="Vargas-Isla R."/>
            <person name="Ushijima S."/>
            <person name="Smith C.A."/>
            <person name="Ahrendt S."/>
            <person name="Andreopoulos W."/>
            <person name="He G."/>
            <person name="Labutti K."/>
            <person name="Lipzen A."/>
            <person name="Ng V."/>
            <person name="Riley R."/>
            <person name="Sandor L."/>
            <person name="Barry K."/>
            <person name="Martinez A.T."/>
            <person name="Xiao Y."/>
            <person name="Gibbons J.G."/>
            <person name="Terashima K."/>
            <person name="Grigoriev I.V."/>
            <person name="Hibbett D.S."/>
        </authorList>
    </citation>
    <scope>NUCLEOTIDE SEQUENCE</scope>
    <source>
        <strain evidence="1">JLM2183</strain>
    </source>
</reference>
<evidence type="ECO:0000313" key="2">
    <source>
        <dbReference type="Proteomes" id="UP001150266"/>
    </source>
</evidence>
<comment type="caution">
    <text evidence="1">The sequence shown here is derived from an EMBL/GenBank/DDBJ whole genome shotgun (WGS) entry which is preliminary data.</text>
</comment>
<gene>
    <name evidence="1" type="ORF">J3R30DRAFT_3694927</name>
</gene>
<name>A0A9W9DY80_9AGAR</name>
<organism evidence="1 2">
    <name type="scientific">Lentinula aciculospora</name>
    <dbReference type="NCBI Taxonomy" id="153920"/>
    <lineage>
        <taxon>Eukaryota</taxon>
        <taxon>Fungi</taxon>
        <taxon>Dikarya</taxon>
        <taxon>Basidiomycota</taxon>
        <taxon>Agaricomycotina</taxon>
        <taxon>Agaricomycetes</taxon>
        <taxon>Agaricomycetidae</taxon>
        <taxon>Agaricales</taxon>
        <taxon>Marasmiineae</taxon>
        <taxon>Omphalotaceae</taxon>
        <taxon>Lentinula</taxon>
    </lineage>
</organism>
<evidence type="ECO:0000313" key="1">
    <source>
        <dbReference type="EMBL" id="KAJ4490990.1"/>
    </source>
</evidence>